<reference evidence="1 2" key="2">
    <citation type="submission" date="2018-11" db="EMBL/GenBank/DDBJ databases">
        <authorList>
            <consortium name="Pathogen Informatics"/>
        </authorList>
    </citation>
    <scope>NUCLEOTIDE SEQUENCE [LARGE SCALE GENOMIC DNA]</scope>
</reference>
<proteinExistence type="predicted"/>
<accession>A0A183D043</accession>
<keyword evidence="2" id="KW-1185">Reference proteome</keyword>
<reference evidence="3" key="1">
    <citation type="submission" date="2016-06" db="UniProtKB">
        <authorList>
            <consortium name="WormBaseParasite"/>
        </authorList>
    </citation>
    <scope>IDENTIFICATION</scope>
</reference>
<organism evidence="3">
    <name type="scientific">Gongylonema pulchrum</name>
    <dbReference type="NCBI Taxonomy" id="637853"/>
    <lineage>
        <taxon>Eukaryota</taxon>
        <taxon>Metazoa</taxon>
        <taxon>Ecdysozoa</taxon>
        <taxon>Nematoda</taxon>
        <taxon>Chromadorea</taxon>
        <taxon>Rhabditida</taxon>
        <taxon>Spirurina</taxon>
        <taxon>Spiruromorpha</taxon>
        <taxon>Spiruroidea</taxon>
        <taxon>Gongylonematidae</taxon>
        <taxon>Gongylonema</taxon>
    </lineage>
</organism>
<sequence>MSSAASDTLLDFDLCPTDRLFILCFLHSGELQVNFRWFREGRFPVSLFHGMALLIGDGEGDICDKKGFSFCRKTPVMPLREYVRTVLVLCQLSNVPTQPLICSFEQVILCMCVCVFAAIQVSLCIWPRVGIQIISMFFISTLVAGAHLMEIRIASSFTHIFERCNNGRILEKGCKKCIFLSVDLSWSAVGIHETVAIRNLVLQPCS</sequence>
<evidence type="ECO:0000313" key="3">
    <source>
        <dbReference type="WBParaSite" id="GPUH_0000208901-mRNA-1"/>
    </source>
</evidence>
<name>A0A183D043_9BILA</name>
<protein>
    <submittedName>
        <fullName evidence="3">Ig-like domain-containing protein</fullName>
    </submittedName>
</protein>
<evidence type="ECO:0000313" key="2">
    <source>
        <dbReference type="Proteomes" id="UP000271098"/>
    </source>
</evidence>
<dbReference type="EMBL" id="UYRT01002909">
    <property type="protein sequence ID" value="VDK32025.1"/>
    <property type="molecule type" value="Genomic_DNA"/>
</dbReference>
<gene>
    <name evidence="1" type="ORF">GPUH_LOCUS2084</name>
</gene>
<dbReference type="AlphaFoldDB" id="A0A183D043"/>
<dbReference type="Proteomes" id="UP000271098">
    <property type="component" value="Unassembled WGS sequence"/>
</dbReference>
<evidence type="ECO:0000313" key="1">
    <source>
        <dbReference type="EMBL" id="VDK32025.1"/>
    </source>
</evidence>
<dbReference type="WBParaSite" id="GPUH_0000208901-mRNA-1">
    <property type="protein sequence ID" value="GPUH_0000208901-mRNA-1"/>
    <property type="gene ID" value="GPUH_0000208901"/>
</dbReference>